<dbReference type="OMA" id="FLSCCVP"/>
<dbReference type="EMBL" id="CP017803">
    <property type="protein sequence ID" value="ATZ59238.1"/>
    <property type="molecule type" value="Genomic_DNA"/>
</dbReference>
<accession>A0A2H4U551</accession>
<name>A0A2H4U551_METSM</name>
<dbReference type="GeneID" id="78817077"/>
<dbReference type="Proteomes" id="UP000232133">
    <property type="component" value="Chromosome"/>
</dbReference>
<protein>
    <recommendedName>
        <fullName evidence="4">DUF340 domain-containing protein</fullName>
    </recommendedName>
</protein>
<feature type="transmembrane region" description="Helical" evidence="1">
    <location>
        <begin position="130"/>
        <end position="157"/>
    </location>
</feature>
<keyword evidence="1" id="KW-0812">Transmembrane</keyword>
<sequence length="163" mass="17663">MVDVIDGSETVSTHGIINWILLLVIFSVITVVGNWIGYKHPISDSLIGMLILSIITLAGLLLERYLPFNVSSIIYISLIGIAVSIPMVPTSPFVVKYVGQVELLSIVTVFLAYVGIGIGKNWDQFKAMGWRGMIVTICIITGTYLGSALIAHIVLVLSGTPWC</sequence>
<keyword evidence="1" id="KW-1133">Transmembrane helix</keyword>
<proteinExistence type="predicted"/>
<feature type="transmembrane region" description="Helical" evidence="1">
    <location>
        <begin position="101"/>
        <end position="118"/>
    </location>
</feature>
<feature type="transmembrane region" description="Helical" evidence="1">
    <location>
        <begin position="45"/>
        <end position="62"/>
    </location>
</feature>
<evidence type="ECO:0000313" key="2">
    <source>
        <dbReference type="EMBL" id="ATZ59238.1"/>
    </source>
</evidence>
<dbReference type="RefSeq" id="WP_011953893.1">
    <property type="nucleotide sequence ID" value="NZ_CAYARK010000030.1"/>
</dbReference>
<evidence type="ECO:0008006" key="4">
    <source>
        <dbReference type="Google" id="ProtNLM"/>
    </source>
</evidence>
<reference evidence="2 3" key="1">
    <citation type="submission" date="2016-10" db="EMBL/GenBank/DDBJ databases">
        <authorList>
            <person name="Varghese N."/>
        </authorList>
    </citation>
    <scope>NUCLEOTIDE SEQUENCE [LARGE SCALE GENOMIC DNA]</scope>
    <source>
        <strain evidence="2 3">KB11</strain>
    </source>
</reference>
<feature type="transmembrane region" description="Helical" evidence="1">
    <location>
        <begin position="68"/>
        <end position="89"/>
    </location>
</feature>
<dbReference type="AlphaFoldDB" id="A0A2H4U551"/>
<evidence type="ECO:0000256" key="1">
    <source>
        <dbReference type="SAM" id="Phobius"/>
    </source>
</evidence>
<evidence type="ECO:0000313" key="3">
    <source>
        <dbReference type="Proteomes" id="UP000232133"/>
    </source>
</evidence>
<feature type="transmembrane region" description="Helical" evidence="1">
    <location>
        <begin position="16"/>
        <end position="38"/>
    </location>
</feature>
<organism evidence="2 3">
    <name type="scientific">Methanobrevibacter smithii</name>
    <dbReference type="NCBI Taxonomy" id="2173"/>
    <lineage>
        <taxon>Archaea</taxon>
        <taxon>Methanobacteriati</taxon>
        <taxon>Methanobacteriota</taxon>
        <taxon>Methanomada group</taxon>
        <taxon>Methanobacteria</taxon>
        <taxon>Methanobacteriales</taxon>
        <taxon>Methanobacteriaceae</taxon>
        <taxon>Methanobrevibacter</taxon>
    </lineage>
</organism>
<gene>
    <name evidence="2" type="ORF">BK798_01825</name>
</gene>
<keyword evidence="1" id="KW-0472">Membrane</keyword>